<dbReference type="PANTHER" id="PTHR43798:SF5">
    <property type="entry name" value="MONOACYLGLYCEROL LIPASE ABHD6"/>
    <property type="match status" value="1"/>
</dbReference>
<dbReference type="InterPro" id="IPR000073">
    <property type="entry name" value="AB_hydrolase_1"/>
</dbReference>
<dbReference type="GO" id="GO:0016020">
    <property type="term" value="C:membrane"/>
    <property type="evidence" value="ECO:0007669"/>
    <property type="project" value="TreeGrafter"/>
</dbReference>
<protein>
    <submittedName>
        <fullName evidence="3">Lipolytic enzyme</fullName>
    </submittedName>
</protein>
<feature type="signal peptide" evidence="1">
    <location>
        <begin position="1"/>
        <end position="18"/>
    </location>
</feature>
<accession>A0A0W0Z2M8</accession>
<dbReference type="SUPFAM" id="SSF53474">
    <property type="entry name" value="alpha/beta-Hydrolases"/>
    <property type="match status" value="1"/>
</dbReference>
<dbReference type="PRINTS" id="PR00111">
    <property type="entry name" value="ABHYDROLASE"/>
</dbReference>
<proteinExistence type="predicted"/>
<evidence type="ECO:0000256" key="1">
    <source>
        <dbReference type="SAM" id="SignalP"/>
    </source>
</evidence>
<dbReference type="GO" id="GO:0047372">
    <property type="term" value="F:monoacylglycerol lipase activity"/>
    <property type="evidence" value="ECO:0007669"/>
    <property type="project" value="TreeGrafter"/>
</dbReference>
<comment type="caution">
    <text evidence="3">The sequence shown here is derived from an EMBL/GenBank/DDBJ whole genome shotgun (WGS) entry which is preliminary data.</text>
</comment>
<dbReference type="Proteomes" id="UP000054877">
    <property type="component" value="Unassembled WGS sequence"/>
</dbReference>
<reference evidence="3 4" key="1">
    <citation type="submission" date="2015-11" db="EMBL/GenBank/DDBJ databases">
        <title>Genomic analysis of 38 Legionella species identifies large and diverse effector repertoires.</title>
        <authorList>
            <person name="Burstein D."/>
            <person name="Amaro F."/>
            <person name="Zusman T."/>
            <person name="Lifshitz Z."/>
            <person name="Cohen O."/>
            <person name="Gilbert J.A."/>
            <person name="Pupko T."/>
            <person name="Shuman H.A."/>
            <person name="Segal G."/>
        </authorList>
    </citation>
    <scope>NUCLEOTIDE SEQUENCE [LARGE SCALE GENOMIC DNA]</scope>
    <source>
        <strain evidence="3 4">Mt.St.Helens-9</strain>
    </source>
</reference>
<evidence type="ECO:0000259" key="2">
    <source>
        <dbReference type="Pfam" id="PF00561"/>
    </source>
</evidence>
<sequence length="292" mass="32510">MKKWIFFIGMLLCFSNYASTMPSFYGALKKATVKDATIAYYRFGHGKPLVMITGHGDTMTTWHPALLQQLSKNREVIIFDFPGVGQSTTKEAFPNRMQQFSNIVHEFIATQQLQKPDVLGFSMGGSVLLFLATQHGEMYDHFIVVGGKAGGQQTVLPEAKYFNMLSDPNLTPEQMVTTLLFPPSARKEAIRFLKTVSTIPQETMNHQAIQAQGEAVTHENKGSGIWDKLPGIKNKVMILNGMQDVLTPVKNAVMIADAIPGSWLVRIQGAGHGVLFQKPHYCAKLIELFLEY</sequence>
<dbReference type="InterPro" id="IPR029058">
    <property type="entry name" value="AB_hydrolase_fold"/>
</dbReference>
<gene>
    <name evidence="3" type="primary">mhpC_2</name>
    <name evidence="3" type="ORF">Lspi_1672</name>
</gene>
<dbReference type="Gene3D" id="3.40.50.1820">
    <property type="entry name" value="alpha/beta hydrolase"/>
    <property type="match status" value="1"/>
</dbReference>
<evidence type="ECO:0000313" key="4">
    <source>
        <dbReference type="Proteomes" id="UP000054877"/>
    </source>
</evidence>
<dbReference type="STRING" id="452.Lspi_1672"/>
<dbReference type="Pfam" id="PF00561">
    <property type="entry name" value="Abhydrolase_1"/>
    <property type="match status" value="1"/>
</dbReference>
<feature type="chain" id="PRO_5006918272" evidence="1">
    <location>
        <begin position="19"/>
        <end position="292"/>
    </location>
</feature>
<feature type="domain" description="AB hydrolase-1" evidence="2">
    <location>
        <begin position="47"/>
        <end position="279"/>
    </location>
</feature>
<dbReference type="InterPro" id="IPR050266">
    <property type="entry name" value="AB_hydrolase_sf"/>
</dbReference>
<dbReference type="GO" id="GO:0046464">
    <property type="term" value="P:acylglycerol catabolic process"/>
    <property type="evidence" value="ECO:0007669"/>
    <property type="project" value="TreeGrafter"/>
</dbReference>
<dbReference type="PATRIC" id="fig|452.5.peg.1836"/>
<evidence type="ECO:0000313" key="3">
    <source>
        <dbReference type="EMBL" id="KTD63346.1"/>
    </source>
</evidence>
<dbReference type="EMBL" id="LNYX01000019">
    <property type="protein sequence ID" value="KTD63346.1"/>
    <property type="molecule type" value="Genomic_DNA"/>
</dbReference>
<dbReference type="OrthoDB" id="9808398at2"/>
<dbReference type="PANTHER" id="PTHR43798">
    <property type="entry name" value="MONOACYLGLYCEROL LIPASE"/>
    <property type="match status" value="1"/>
</dbReference>
<dbReference type="RefSeq" id="WP_058483600.1">
    <property type="nucleotide sequence ID" value="NZ_CAAAII010000017.1"/>
</dbReference>
<name>A0A0W0Z2M8_LEGSP</name>
<keyword evidence="1" id="KW-0732">Signal</keyword>
<keyword evidence="4" id="KW-1185">Reference proteome</keyword>
<dbReference type="AlphaFoldDB" id="A0A0W0Z2M8"/>
<organism evidence="3 4">
    <name type="scientific">Legionella spiritensis</name>
    <dbReference type="NCBI Taxonomy" id="452"/>
    <lineage>
        <taxon>Bacteria</taxon>
        <taxon>Pseudomonadati</taxon>
        <taxon>Pseudomonadota</taxon>
        <taxon>Gammaproteobacteria</taxon>
        <taxon>Legionellales</taxon>
        <taxon>Legionellaceae</taxon>
        <taxon>Legionella</taxon>
    </lineage>
</organism>